<dbReference type="EMBL" id="OJIN01000146">
    <property type="protein sequence ID" value="SPD74326.1"/>
    <property type="molecule type" value="Genomic_DNA"/>
</dbReference>
<organism evidence="2">
    <name type="scientific">uncultured Desulfobacterium sp</name>
    <dbReference type="NCBI Taxonomy" id="201089"/>
    <lineage>
        <taxon>Bacteria</taxon>
        <taxon>Pseudomonadati</taxon>
        <taxon>Thermodesulfobacteriota</taxon>
        <taxon>Desulfobacteria</taxon>
        <taxon>Desulfobacterales</taxon>
        <taxon>Desulfobacteriaceae</taxon>
        <taxon>Desulfobacterium</taxon>
        <taxon>environmental samples</taxon>
    </lineage>
</organism>
<feature type="transmembrane region" description="Helical" evidence="1">
    <location>
        <begin position="13"/>
        <end position="34"/>
    </location>
</feature>
<keyword evidence="1" id="KW-1133">Transmembrane helix</keyword>
<accession>A0A445MXW2</accession>
<protein>
    <submittedName>
        <fullName evidence="2">Uncharacterized protein</fullName>
    </submittedName>
</protein>
<evidence type="ECO:0000256" key="1">
    <source>
        <dbReference type="SAM" id="Phobius"/>
    </source>
</evidence>
<keyword evidence="1" id="KW-0812">Transmembrane</keyword>
<sequence>MIKSQFLGVSHNFILSHFLLDIPVSYLLLSFTWLHLKNLTFTKKVGTKWGHLRPIDKTGFYQP</sequence>
<reference evidence="2" key="1">
    <citation type="submission" date="2018-01" db="EMBL/GenBank/DDBJ databases">
        <authorList>
            <person name="Regsiter A."/>
            <person name="William W."/>
        </authorList>
    </citation>
    <scope>NUCLEOTIDE SEQUENCE</scope>
    <source>
        <strain evidence="2">TRIP AH-1</strain>
    </source>
</reference>
<evidence type="ECO:0000313" key="2">
    <source>
        <dbReference type="EMBL" id="SPD74326.1"/>
    </source>
</evidence>
<name>A0A445MXW2_9BACT</name>
<proteinExistence type="predicted"/>
<gene>
    <name evidence="2" type="ORF">PITCH_A230012</name>
</gene>
<keyword evidence="1" id="KW-0472">Membrane</keyword>
<dbReference type="AlphaFoldDB" id="A0A445MXW2"/>